<dbReference type="EMBL" id="CAAALY010246978">
    <property type="protein sequence ID" value="VEL34099.1"/>
    <property type="molecule type" value="Genomic_DNA"/>
</dbReference>
<dbReference type="Proteomes" id="UP000784294">
    <property type="component" value="Unassembled WGS sequence"/>
</dbReference>
<proteinExistence type="predicted"/>
<accession>A0A3S5B1S5</accession>
<name>A0A3S5B1S5_9PLAT</name>
<sequence length="127" mass="14319">MRGDNSGQSFGITSDTATSQIAHSHECVYRSSLCICIIEKRGFAPLDQARQTPLFQTKTDSFYAHIRDVRCIVVGSRCLLPRPRRSDRKQQQLRLHVSRGRVNPRASESLQFTGGTRRTGTWGQRVG</sequence>
<organism evidence="1 2">
    <name type="scientific">Protopolystoma xenopodis</name>
    <dbReference type="NCBI Taxonomy" id="117903"/>
    <lineage>
        <taxon>Eukaryota</taxon>
        <taxon>Metazoa</taxon>
        <taxon>Spiralia</taxon>
        <taxon>Lophotrochozoa</taxon>
        <taxon>Platyhelminthes</taxon>
        <taxon>Monogenea</taxon>
        <taxon>Polyopisthocotylea</taxon>
        <taxon>Polystomatidea</taxon>
        <taxon>Polystomatidae</taxon>
        <taxon>Protopolystoma</taxon>
    </lineage>
</organism>
<evidence type="ECO:0000313" key="1">
    <source>
        <dbReference type="EMBL" id="VEL34099.1"/>
    </source>
</evidence>
<comment type="caution">
    <text evidence="1">The sequence shown here is derived from an EMBL/GenBank/DDBJ whole genome shotgun (WGS) entry which is preliminary data.</text>
</comment>
<gene>
    <name evidence="1" type="ORF">PXEA_LOCUS27539</name>
</gene>
<protein>
    <submittedName>
        <fullName evidence="1">Uncharacterized protein</fullName>
    </submittedName>
</protein>
<evidence type="ECO:0000313" key="2">
    <source>
        <dbReference type="Proteomes" id="UP000784294"/>
    </source>
</evidence>
<dbReference type="AlphaFoldDB" id="A0A3S5B1S5"/>
<keyword evidence="2" id="KW-1185">Reference proteome</keyword>
<reference evidence="1" key="1">
    <citation type="submission" date="2018-11" db="EMBL/GenBank/DDBJ databases">
        <authorList>
            <consortium name="Pathogen Informatics"/>
        </authorList>
    </citation>
    <scope>NUCLEOTIDE SEQUENCE</scope>
</reference>